<feature type="transmembrane region" description="Helical" evidence="13">
    <location>
        <begin position="58"/>
        <end position="80"/>
    </location>
</feature>
<keyword evidence="4" id="KW-1003">Cell membrane</keyword>
<dbReference type="EMBL" id="JACIIV010000003">
    <property type="protein sequence ID" value="MBB6226304.1"/>
    <property type="molecule type" value="Genomic_DNA"/>
</dbReference>
<keyword evidence="8" id="KW-0249">Electron transport</keyword>
<evidence type="ECO:0000256" key="5">
    <source>
        <dbReference type="ARBA" id="ARBA00022617"/>
    </source>
</evidence>
<evidence type="ECO:0000259" key="14">
    <source>
        <dbReference type="Pfam" id="PF01292"/>
    </source>
</evidence>
<comment type="cofactor">
    <cofactor evidence="1">
        <name>heme b</name>
        <dbReference type="ChEBI" id="CHEBI:60344"/>
    </cofactor>
</comment>
<dbReference type="RefSeq" id="WP_184194774.1">
    <property type="nucleotide sequence ID" value="NZ_BMOX01000041.1"/>
</dbReference>
<keyword evidence="11 13" id="KW-0472">Membrane</keyword>
<keyword evidence="9 13" id="KW-1133">Transmembrane helix</keyword>
<dbReference type="Proteomes" id="UP000538147">
    <property type="component" value="Unassembled WGS sequence"/>
</dbReference>
<comment type="caution">
    <text evidence="15">The sequence shown here is derived from an EMBL/GenBank/DDBJ whole genome shotgun (WGS) entry which is preliminary data.</text>
</comment>
<evidence type="ECO:0000256" key="8">
    <source>
        <dbReference type="ARBA" id="ARBA00022982"/>
    </source>
</evidence>
<keyword evidence="3" id="KW-0813">Transport</keyword>
<dbReference type="GO" id="GO:0022904">
    <property type="term" value="P:respiratory electron transport chain"/>
    <property type="evidence" value="ECO:0007669"/>
    <property type="project" value="InterPro"/>
</dbReference>
<organism evidence="15 16">
    <name type="scientific">Polymorphobacter multimanifer</name>
    <dbReference type="NCBI Taxonomy" id="1070431"/>
    <lineage>
        <taxon>Bacteria</taxon>
        <taxon>Pseudomonadati</taxon>
        <taxon>Pseudomonadota</taxon>
        <taxon>Alphaproteobacteria</taxon>
        <taxon>Sphingomonadales</taxon>
        <taxon>Sphingosinicellaceae</taxon>
        <taxon>Polymorphobacter</taxon>
    </lineage>
</organism>
<dbReference type="InterPro" id="IPR052168">
    <property type="entry name" value="Cytochrome_b561_oxidase"/>
</dbReference>
<sequence>MTSFYLVLALLIALALNHRRPQVRALGMGTAGLALCFMAGSIALAWTDGTFAAATGSTPVWLSIEALVLIAIAGAAFWAIPKQLRVAPAEAPPLRGTKAAYGLTTRALHWASAVLIFAAFTMGQFVTVLSPALPEHAMFLATHLAIGGAIFLLTFGRMIERLLRPSPPTPGRVKLAHTAGYALIIATCVSGLAMIDAPVDLYGLKLPNLPADPLAETMHRDRLPLLFGLFILAHLAGAFRAIGRMVR</sequence>
<evidence type="ECO:0000256" key="13">
    <source>
        <dbReference type="SAM" id="Phobius"/>
    </source>
</evidence>
<feature type="transmembrane region" description="Helical" evidence="13">
    <location>
        <begin position="136"/>
        <end position="155"/>
    </location>
</feature>
<accession>A0A841L173</accession>
<evidence type="ECO:0000256" key="6">
    <source>
        <dbReference type="ARBA" id="ARBA00022692"/>
    </source>
</evidence>
<evidence type="ECO:0000256" key="2">
    <source>
        <dbReference type="ARBA" id="ARBA00004651"/>
    </source>
</evidence>
<evidence type="ECO:0000256" key="10">
    <source>
        <dbReference type="ARBA" id="ARBA00023004"/>
    </source>
</evidence>
<dbReference type="InterPro" id="IPR016174">
    <property type="entry name" value="Di-haem_cyt_TM"/>
</dbReference>
<keyword evidence="7" id="KW-0479">Metal-binding</keyword>
<keyword evidence="10" id="KW-0408">Iron</keyword>
<dbReference type="InterPro" id="IPR011577">
    <property type="entry name" value="Cyt_b561_bac/Ni-Hgenase"/>
</dbReference>
<gene>
    <name evidence="15" type="ORF">FHS79_000458</name>
</gene>
<protein>
    <submittedName>
        <fullName evidence="15">Cytochrome b561</fullName>
    </submittedName>
</protein>
<evidence type="ECO:0000256" key="3">
    <source>
        <dbReference type="ARBA" id="ARBA00022448"/>
    </source>
</evidence>
<evidence type="ECO:0000256" key="11">
    <source>
        <dbReference type="ARBA" id="ARBA00023136"/>
    </source>
</evidence>
<feature type="transmembrane region" description="Helical" evidence="13">
    <location>
        <begin position="223"/>
        <end position="242"/>
    </location>
</feature>
<evidence type="ECO:0000256" key="1">
    <source>
        <dbReference type="ARBA" id="ARBA00001970"/>
    </source>
</evidence>
<dbReference type="GO" id="GO:0009055">
    <property type="term" value="F:electron transfer activity"/>
    <property type="evidence" value="ECO:0007669"/>
    <property type="project" value="InterPro"/>
</dbReference>
<proteinExistence type="inferred from homology"/>
<dbReference type="PANTHER" id="PTHR30529:SF1">
    <property type="entry name" value="CYTOCHROME B561 HOMOLOG 2"/>
    <property type="match status" value="1"/>
</dbReference>
<dbReference type="GO" id="GO:0046872">
    <property type="term" value="F:metal ion binding"/>
    <property type="evidence" value="ECO:0007669"/>
    <property type="project" value="UniProtKB-KW"/>
</dbReference>
<dbReference type="Pfam" id="PF01292">
    <property type="entry name" value="Ni_hydr_CYTB"/>
    <property type="match status" value="1"/>
</dbReference>
<evidence type="ECO:0000256" key="7">
    <source>
        <dbReference type="ARBA" id="ARBA00022723"/>
    </source>
</evidence>
<dbReference type="PANTHER" id="PTHR30529">
    <property type="entry name" value="CYTOCHROME B561"/>
    <property type="match status" value="1"/>
</dbReference>
<feature type="transmembrane region" description="Helical" evidence="13">
    <location>
        <begin position="175"/>
        <end position="195"/>
    </location>
</feature>
<evidence type="ECO:0000256" key="12">
    <source>
        <dbReference type="ARBA" id="ARBA00037975"/>
    </source>
</evidence>
<keyword evidence="5" id="KW-0349">Heme</keyword>
<dbReference type="AlphaFoldDB" id="A0A841L173"/>
<comment type="subcellular location">
    <subcellularLocation>
        <location evidence="2">Cell membrane</location>
        <topology evidence="2">Multi-pass membrane protein</topology>
    </subcellularLocation>
</comment>
<dbReference type="SUPFAM" id="SSF81342">
    <property type="entry name" value="Transmembrane di-heme cytochromes"/>
    <property type="match status" value="1"/>
</dbReference>
<feature type="domain" description="Cytochrome b561 bacterial/Ni-hydrogenase" evidence="14">
    <location>
        <begin position="101"/>
        <end position="240"/>
    </location>
</feature>
<evidence type="ECO:0000313" key="16">
    <source>
        <dbReference type="Proteomes" id="UP000538147"/>
    </source>
</evidence>
<keyword evidence="6 13" id="KW-0812">Transmembrane</keyword>
<comment type="similarity">
    <text evidence="12">Belongs to the cytochrome b561 family.</text>
</comment>
<dbReference type="GO" id="GO:0020037">
    <property type="term" value="F:heme binding"/>
    <property type="evidence" value="ECO:0007669"/>
    <property type="project" value="TreeGrafter"/>
</dbReference>
<name>A0A841L173_9SPHN</name>
<evidence type="ECO:0000256" key="4">
    <source>
        <dbReference type="ARBA" id="ARBA00022475"/>
    </source>
</evidence>
<reference evidence="15 16" key="1">
    <citation type="submission" date="2020-08" db="EMBL/GenBank/DDBJ databases">
        <title>Genomic Encyclopedia of Type Strains, Phase IV (KMG-IV): sequencing the most valuable type-strain genomes for metagenomic binning, comparative biology and taxonomic classification.</title>
        <authorList>
            <person name="Goeker M."/>
        </authorList>
    </citation>
    <scope>NUCLEOTIDE SEQUENCE [LARGE SCALE GENOMIC DNA]</scope>
    <source>
        <strain evidence="15 16">DSM 102189</strain>
    </source>
</reference>
<evidence type="ECO:0000313" key="15">
    <source>
        <dbReference type="EMBL" id="MBB6226304.1"/>
    </source>
</evidence>
<dbReference type="GO" id="GO:0005886">
    <property type="term" value="C:plasma membrane"/>
    <property type="evidence" value="ECO:0007669"/>
    <property type="project" value="UniProtKB-SubCell"/>
</dbReference>
<evidence type="ECO:0000256" key="9">
    <source>
        <dbReference type="ARBA" id="ARBA00022989"/>
    </source>
</evidence>
<feature type="transmembrane region" description="Helical" evidence="13">
    <location>
        <begin position="107"/>
        <end position="130"/>
    </location>
</feature>
<keyword evidence="16" id="KW-1185">Reference proteome</keyword>